<dbReference type="InterPro" id="IPR003593">
    <property type="entry name" value="AAA+_ATPase"/>
</dbReference>
<evidence type="ECO:0000256" key="4">
    <source>
        <dbReference type="ARBA" id="ARBA00022840"/>
    </source>
</evidence>
<name>A0A061AIS2_9MOLU</name>
<evidence type="ECO:0000256" key="1">
    <source>
        <dbReference type="ARBA" id="ARBA00022448"/>
    </source>
</evidence>
<evidence type="ECO:0000256" key="5">
    <source>
        <dbReference type="ARBA" id="ARBA00023136"/>
    </source>
</evidence>
<dbReference type="Pfam" id="PF00005">
    <property type="entry name" value="ABC_tran"/>
    <property type="match status" value="2"/>
</dbReference>
<keyword evidence="8" id="KW-1185">Reference proteome</keyword>
<protein>
    <submittedName>
        <fullName evidence="7">ABC transporter, ATP-binding protein</fullName>
    </submittedName>
</protein>
<dbReference type="EMBL" id="LK028559">
    <property type="protein sequence ID" value="CDR31536.1"/>
    <property type="molecule type" value="Genomic_DNA"/>
</dbReference>
<dbReference type="PANTHER" id="PTHR43875:SF1">
    <property type="entry name" value="OSMOPROTECTIVE COMPOUNDS UPTAKE ATP-BINDING PROTEIN GGTA"/>
    <property type="match status" value="1"/>
</dbReference>
<dbReference type="InterPro" id="IPR015853">
    <property type="entry name" value="ABC_transpr_FbpC"/>
</dbReference>
<dbReference type="InterPro" id="IPR027417">
    <property type="entry name" value="P-loop_NTPase"/>
</dbReference>
<proteinExistence type="predicted"/>
<organism evidence="7 8">
    <name type="scientific">Acholeplasma oculi</name>
    <dbReference type="NCBI Taxonomy" id="35623"/>
    <lineage>
        <taxon>Bacteria</taxon>
        <taxon>Bacillati</taxon>
        <taxon>Mycoplasmatota</taxon>
        <taxon>Mollicutes</taxon>
        <taxon>Acholeplasmatales</taxon>
        <taxon>Acholeplasmataceae</taxon>
        <taxon>Acholeplasma</taxon>
    </lineage>
</organism>
<dbReference type="GO" id="GO:0016887">
    <property type="term" value="F:ATP hydrolysis activity"/>
    <property type="evidence" value="ECO:0007669"/>
    <property type="project" value="InterPro"/>
</dbReference>
<dbReference type="GO" id="GO:0015408">
    <property type="term" value="F:ABC-type ferric iron transporter activity"/>
    <property type="evidence" value="ECO:0007669"/>
    <property type="project" value="InterPro"/>
</dbReference>
<evidence type="ECO:0000256" key="3">
    <source>
        <dbReference type="ARBA" id="ARBA00022741"/>
    </source>
</evidence>
<keyword evidence="3" id="KW-0547">Nucleotide-binding</keyword>
<dbReference type="InterPro" id="IPR003439">
    <property type="entry name" value="ABC_transporter-like_ATP-bd"/>
</dbReference>
<dbReference type="SUPFAM" id="SSF50331">
    <property type="entry name" value="MOP-like"/>
    <property type="match status" value="1"/>
</dbReference>
<dbReference type="HOGENOM" id="CLU_000604_72_2_14"/>
<evidence type="ECO:0000313" key="8">
    <source>
        <dbReference type="Proteomes" id="UP000032434"/>
    </source>
</evidence>
<evidence type="ECO:0000259" key="6">
    <source>
        <dbReference type="PROSITE" id="PS50893"/>
    </source>
</evidence>
<dbReference type="PANTHER" id="PTHR43875">
    <property type="entry name" value="MALTODEXTRIN IMPORT ATP-BINDING PROTEIN MSMX"/>
    <property type="match status" value="1"/>
</dbReference>
<dbReference type="FunCoup" id="A0A061AIS2">
    <property type="interactions" value="247"/>
</dbReference>
<dbReference type="InterPro" id="IPR017871">
    <property type="entry name" value="ABC_transporter-like_CS"/>
</dbReference>
<dbReference type="GO" id="GO:0005524">
    <property type="term" value="F:ATP binding"/>
    <property type="evidence" value="ECO:0007669"/>
    <property type="project" value="UniProtKB-KW"/>
</dbReference>
<dbReference type="STRING" id="35623.Aocu_14630"/>
<keyword evidence="1" id="KW-0813">Transport</keyword>
<keyword evidence="2" id="KW-1003">Cell membrane</keyword>
<dbReference type="PATRIC" id="fig|35623.3.peg.1464"/>
<dbReference type="PROSITE" id="PS50893">
    <property type="entry name" value="ABC_TRANSPORTER_2"/>
    <property type="match status" value="1"/>
</dbReference>
<evidence type="ECO:0000313" key="7">
    <source>
        <dbReference type="EMBL" id="CDR31536.1"/>
    </source>
</evidence>
<evidence type="ECO:0000256" key="2">
    <source>
        <dbReference type="ARBA" id="ARBA00022475"/>
    </source>
</evidence>
<reference evidence="8" key="1">
    <citation type="submission" date="2014-05" db="EMBL/GenBank/DDBJ databases">
        <authorList>
            <person name="Kube M."/>
        </authorList>
    </citation>
    <scope>NUCLEOTIDE SEQUENCE [LARGE SCALE GENOMIC DNA]</scope>
</reference>
<dbReference type="PROSITE" id="PS00211">
    <property type="entry name" value="ABC_TRANSPORTER_1"/>
    <property type="match status" value="1"/>
</dbReference>
<dbReference type="InParanoid" id="A0A061AIS2"/>
<dbReference type="Gene3D" id="2.40.50.100">
    <property type="match status" value="1"/>
</dbReference>
<keyword evidence="4 7" id="KW-0067">ATP-binding</keyword>
<sequence>MQIKLEGLTKVFSDLKSKKETRAVSDLDIVIPSGKLVGLLGPSGCGKSTTLYMISGLLYPTEGRIFFGDEDVTELSPEKRGIGLVFQNYALYPHMTVRKNILFPLENMNVRKNAIEKAYREAHLIETPKEAQLYYSYLEKSESLKNKFRRSESEAKAQFKSAELALDKEFLDQKNAKHEDLPSLKGKLKEQKAQLKLELNEKIKGFDQAYIEELGKITPPNLKELKTKIEYTYLSIEKEALQKLQKIKADLKAMNFDPVAYDAALQLEIEKHMPKSVALVVAAKAVNYRKQMNDDAVEMAKLVGIEDQLDKTPAQLSGGQQQRVAIARALVKKPRVLLLDEPLSNLDARLRLQTREEIKRIQKETGITTVFVTHDQEEAMSISDEIILMNFGEEQQKGVPQEVYDQPANLFSAKFLGTPPINLYKAKVKDQKVSIDGTVVFESNKLDKKLEGEVVLGVRPEGYELNENGKLTVESLFIETIGRDLSLVSAHKDAISQSMRIIINNDKFKHFW</sequence>
<dbReference type="InterPro" id="IPR008995">
    <property type="entry name" value="Mo/tungstate-bd_C_term_dom"/>
</dbReference>
<dbReference type="SUPFAM" id="SSF52540">
    <property type="entry name" value="P-loop containing nucleoside triphosphate hydrolases"/>
    <property type="match status" value="1"/>
</dbReference>
<accession>A0A061AIS2</accession>
<gene>
    <name evidence="7" type="ORF">Aocu_14630</name>
</gene>
<dbReference type="InterPro" id="IPR047641">
    <property type="entry name" value="ABC_transpr_MalK/UgpC-like"/>
</dbReference>
<keyword evidence="5" id="KW-0472">Membrane</keyword>
<dbReference type="GO" id="GO:0055052">
    <property type="term" value="C:ATP-binding cassette (ABC) transporter complex, substrate-binding subunit-containing"/>
    <property type="evidence" value="ECO:0007669"/>
    <property type="project" value="TreeGrafter"/>
</dbReference>
<dbReference type="SMART" id="SM00382">
    <property type="entry name" value="AAA"/>
    <property type="match status" value="1"/>
</dbReference>
<dbReference type="Gene3D" id="3.40.50.300">
    <property type="entry name" value="P-loop containing nucleotide triphosphate hydrolases"/>
    <property type="match status" value="2"/>
</dbReference>
<dbReference type="AlphaFoldDB" id="A0A061AIS2"/>
<dbReference type="Proteomes" id="UP000032434">
    <property type="component" value="Chromosome 1"/>
</dbReference>
<feature type="domain" description="ABC transporter" evidence="6">
    <location>
        <begin position="3"/>
        <end position="416"/>
    </location>
</feature>
<dbReference type="KEGG" id="aoc:Aocu_14630"/>
<dbReference type="CDD" id="cd03259">
    <property type="entry name" value="ABC_Carb_Solutes_like"/>
    <property type="match status" value="1"/>
</dbReference>